<dbReference type="PANTHER" id="PTHR44591:SF14">
    <property type="entry name" value="PROTEIN PILG"/>
    <property type="match status" value="1"/>
</dbReference>
<dbReference type="InterPro" id="IPR011006">
    <property type="entry name" value="CheY-like_superfamily"/>
</dbReference>
<evidence type="ECO:0000313" key="6">
    <source>
        <dbReference type="Proteomes" id="UP000317178"/>
    </source>
</evidence>
<organism evidence="5 6">
    <name type="scientific">Polystyrenella longa</name>
    <dbReference type="NCBI Taxonomy" id="2528007"/>
    <lineage>
        <taxon>Bacteria</taxon>
        <taxon>Pseudomonadati</taxon>
        <taxon>Planctomycetota</taxon>
        <taxon>Planctomycetia</taxon>
        <taxon>Planctomycetales</taxon>
        <taxon>Planctomycetaceae</taxon>
        <taxon>Polystyrenella</taxon>
    </lineage>
</organism>
<dbReference type="InterPro" id="IPR050595">
    <property type="entry name" value="Bact_response_regulator"/>
</dbReference>
<dbReference type="InterPro" id="IPR001789">
    <property type="entry name" value="Sig_transdc_resp-reg_receiver"/>
</dbReference>
<keyword evidence="6" id="KW-1185">Reference proteome</keyword>
<dbReference type="GO" id="GO:0000160">
    <property type="term" value="P:phosphorelay signal transduction system"/>
    <property type="evidence" value="ECO:0007669"/>
    <property type="project" value="UniProtKB-KW"/>
</dbReference>
<dbReference type="RefSeq" id="WP_144994559.1">
    <property type="nucleotide sequence ID" value="NZ_CP036281.1"/>
</dbReference>
<proteinExistence type="predicted"/>
<keyword evidence="1 3" id="KW-0597">Phosphoprotein</keyword>
<feature type="modified residue" description="4-aspartylphosphate" evidence="3">
    <location>
        <position position="57"/>
    </location>
</feature>
<dbReference type="AlphaFoldDB" id="A0A518CKH2"/>
<sequence length="130" mass="15097">MNEIHRNRILLVDDDEQVLEPLQIALTNRGYEVLVARDGEQALISSERDDPDLIVLDVVMPKRSGFLVLDRIRKSKFRSPKIIIVTASCEQRYREFAESRGIDDFITKPYDFDLLLTRIDELMSKEHAAH</sequence>
<feature type="domain" description="Response regulatory" evidence="4">
    <location>
        <begin position="8"/>
        <end position="123"/>
    </location>
</feature>
<dbReference type="CDD" id="cd17574">
    <property type="entry name" value="REC_OmpR"/>
    <property type="match status" value="1"/>
</dbReference>
<dbReference type="SUPFAM" id="SSF52172">
    <property type="entry name" value="CheY-like"/>
    <property type="match status" value="1"/>
</dbReference>
<dbReference type="OrthoDB" id="9790669at2"/>
<evidence type="ECO:0000259" key="4">
    <source>
        <dbReference type="PROSITE" id="PS50110"/>
    </source>
</evidence>
<dbReference type="SMART" id="SM00448">
    <property type="entry name" value="REC"/>
    <property type="match status" value="1"/>
</dbReference>
<dbReference type="PROSITE" id="PS50110">
    <property type="entry name" value="RESPONSE_REGULATORY"/>
    <property type="match status" value="1"/>
</dbReference>
<evidence type="ECO:0000256" key="2">
    <source>
        <dbReference type="ARBA" id="ARBA00023012"/>
    </source>
</evidence>
<dbReference type="PANTHER" id="PTHR44591">
    <property type="entry name" value="STRESS RESPONSE REGULATOR PROTEIN 1"/>
    <property type="match status" value="1"/>
</dbReference>
<evidence type="ECO:0000256" key="3">
    <source>
        <dbReference type="PROSITE-ProRule" id="PRU00169"/>
    </source>
</evidence>
<dbReference type="Proteomes" id="UP000317178">
    <property type="component" value="Chromosome"/>
</dbReference>
<dbReference type="KEGG" id="plon:Pla110_14350"/>
<dbReference type="EMBL" id="CP036281">
    <property type="protein sequence ID" value="QDU79721.1"/>
    <property type="molecule type" value="Genomic_DNA"/>
</dbReference>
<accession>A0A518CKH2</accession>
<name>A0A518CKH2_9PLAN</name>
<dbReference type="Gene3D" id="3.40.50.2300">
    <property type="match status" value="1"/>
</dbReference>
<evidence type="ECO:0000256" key="1">
    <source>
        <dbReference type="ARBA" id="ARBA00022553"/>
    </source>
</evidence>
<reference evidence="5 6" key="1">
    <citation type="submission" date="2019-02" db="EMBL/GenBank/DDBJ databases">
        <title>Deep-cultivation of Planctomycetes and their phenomic and genomic characterization uncovers novel biology.</title>
        <authorList>
            <person name="Wiegand S."/>
            <person name="Jogler M."/>
            <person name="Boedeker C."/>
            <person name="Pinto D."/>
            <person name="Vollmers J."/>
            <person name="Rivas-Marin E."/>
            <person name="Kohn T."/>
            <person name="Peeters S.H."/>
            <person name="Heuer A."/>
            <person name="Rast P."/>
            <person name="Oberbeckmann S."/>
            <person name="Bunk B."/>
            <person name="Jeske O."/>
            <person name="Meyerdierks A."/>
            <person name="Storesund J.E."/>
            <person name="Kallscheuer N."/>
            <person name="Luecker S."/>
            <person name="Lage O.M."/>
            <person name="Pohl T."/>
            <person name="Merkel B.J."/>
            <person name="Hornburger P."/>
            <person name="Mueller R.-W."/>
            <person name="Bruemmer F."/>
            <person name="Labrenz M."/>
            <person name="Spormann A.M."/>
            <person name="Op den Camp H."/>
            <person name="Overmann J."/>
            <person name="Amann R."/>
            <person name="Jetten M.S.M."/>
            <person name="Mascher T."/>
            <person name="Medema M.H."/>
            <person name="Devos D.P."/>
            <person name="Kaster A.-K."/>
            <person name="Ovreas L."/>
            <person name="Rohde M."/>
            <person name="Galperin M.Y."/>
            <person name="Jogler C."/>
        </authorList>
    </citation>
    <scope>NUCLEOTIDE SEQUENCE [LARGE SCALE GENOMIC DNA]</scope>
    <source>
        <strain evidence="5 6">Pla110</strain>
    </source>
</reference>
<protein>
    <submittedName>
        <fullName evidence="5">Alkaline phosphatase synthesis transcriptional regulatory protein PhoP</fullName>
    </submittedName>
</protein>
<gene>
    <name evidence="5" type="primary">phoP_2</name>
    <name evidence="5" type="ORF">Pla110_14350</name>
</gene>
<dbReference type="Pfam" id="PF00072">
    <property type="entry name" value="Response_reg"/>
    <property type="match status" value="1"/>
</dbReference>
<keyword evidence="2" id="KW-0902">Two-component regulatory system</keyword>
<evidence type="ECO:0000313" key="5">
    <source>
        <dbReference type="EMBL" id="QDU79721.1"/>
    </source>
</evidence>